<sequence length="578" mass="64968">MAEPPSNSTDPNASRQNSDADWSYEGSLKACASLPTASAFYSFQHYSALADFLSESLEDYGTYEPKNTAVVEPSIEDPPATFHSYLSDGSLQKKCARNETELLSILKCPQQQGNTGTIVFLRGNQTKEWITAIGDNYRIDHEFWRRHLDSGHSTGEANIYTDSFLPSSNTNMLQMRMTTLGEKREANGLKGKSRHEALALRRQQADISMTRYTEGLSRRRSPMRHGESVVRHFSLHDLYLFSIEQNISVWMGSDPQGTGWVATVVIWLDFGRNLCQVGSGESAPWQSDSTSTTAAPVHCKPTVQYRPGIVLNRQVHRSNRRRKTGGGDRGDDDKGSIAQTACLLHEECGNLLDKSVACHDPYYACSDVFRFVAAAEAQFLEMAEVMLTREMAASRHGSVQAEKPLIMWSLQYNRQALMRHLENIQAILEFVEGREQSDYSHQGSLGEKSKVAGDMAKLLVKDYRYLLRRAEALAREYQAGMTTLMNAATIDESQRAIVQAEGIIKLTGLAFFFVPLTFTTSIFGMNFKEITEGSQLSIWVWGIMVFISLSFSAAFQQWFSWRQKGHTINKTKAWITKE</sequence>
<proteinExistence type="predicted"/>
<name>A0ACD3Z1N8_FUSSC</name>
<organism evidence="1 2">
    <name type="scientific">Fusarium solani subsp. cucurbitae</name>
    <name type="common">Neocosmosporum cucurbitae</name>
    <dbReference type="NCBI Taxonomy" id="2747967"/>
    <lineage>
        <taxon>Eukaryota</taxon>
        <taxon>Fungi</taxon>
        <taxon>Dikarya</taxon>
        <taxon>Ascomycota</taxon>
        <taxon>Pezizomycotina</taxon>
        <taxon>Sordariomycetes</taxon>
        <taxon>Hypocreomycetidae</taxon>
        <taxon>Hypocreales</taxon>
        <taxon>Nectriaceae</taxon>
        <taxon>Fusarium</taxon>
        <taxon>Fusarium solani species complex</taxon>
    </lineage>
</organism>
<gene>
    <name evidence="1" type="ORF">LCI18_005711</name>
</gene>
<dbReference type="Proteomes" id="UP000830768">
    <property type="component" value="Chromosome 4"/>
</dbReference>
<evidence type="ECO:0000313" key="2">
    <source>
        <dbReference type="Proteomes" id="UP000830768"/>
    </source>
</evidence>
<keyword evidence="2" id="KW-1185">Reference proteome</keyword>
<reference evidence="1" key="1">
    <citation type="submission" date="2021-11" db="EMBL/GenBank/DDBJ databases">
        <title>Fusarium solani-melongenae Genome sequencing and assembly.</title>
        <authorList>
            <person name="Xie S."/>
            <person name="Huang L."/>
            <person name="Zhang X."/>
        </authorList>
    </citation>
    <scope>NUCLEOTIDE SEQUENCE</scope>
    <source>
        <strain evidence="1">CRI 24-3</strain>
    </source>
</reference>
<dbReference type="EMBL" id="CP090033">
    <property type="protein sequence ID" value="UPK94776.1"/>
    <property type="molecule type" value="Genomic_DNA"/>
</dbReference>
<accession>A0ACD3Z1N8</accession>
<protein>
    <submittedName>
        <fullName evidence="1">Uncharacterized protein</fullName>
    </submittedName>
</protein>
<evidence type="ECO:0000313" key="1">
    <source>
        <dbReference type="EMBL" id="UPK94776.1"/>
    </source>
</evidence>